<sequence length="63" mass="7126">MLGGPWRTPPPNAAIHRVETSYRRSLRGRTGSELATKIHFPRQEEVRIELLVFAGPTAFPIDK</sequence>
<reference evidence="1 2" key="1">
    <citation type="journal article" date="2023" name="Plants (Basel)">
        <title>Bridging the Gap: Combining Genomics and Transcriptomics Approaches to Understand Stylosanthes scabra, an Orphan Legume from the Brazilian Caatinga.</title>
        <authorList>
            <person name="Ferreira-Neto J.R.C."/>
            <person name="da Silva M.D."/>
            <person name="Binneck E."/>
            <person name="de Melo N.F."/>
            <person name="da Silva R.H."/>
            <person name="de Melo A.L.T.M."/>
            <person name="Pandolfi V."/>
            <person name="Bustamante F.O."/>
            <person name="Brasileiro-Vidal A.C."/>
            <person name="Benko-Iseppon A.M."/>
        </authorList>
    </citation>
    <scope>NUCLEOTIDE SEQUENCE [LARGE SCALE GENOMIC DNA]</scope>
    <source>
        <tissue evidence="1">Leaves</tissue>
    </source>
</reference>
<protein>
    <submittedName>
        <fullName evidence="1">Uncharacterized protein</fullName>
    </submittedName>
</protein>
<keyword evidence="2" id="KW-1185">Reference proteome</keyword>
<evidence type="ECO:0000313" key="1">
    <source>
        <dbReference type="EMBL" id="MED6111495.1"/>
    </source>
</evidence>
<accession>A0ABU6QIP7</accession>
<name>A0ABU6QIP7_9FABA</name>
<dbReference type="EMBL" id="JASCZI010000386">
    <property type="protein sequence ID" value="MED6111495.1"/>
    <property type="molecule type" value="Genomic_DNA"/>
</dbReference>
<organism evidence="1 2">
    <name type="scientific">Stylosanthes scabra</name>
    <dbReference type="NCBI Taxonomy" id="79078"/>
    <lineage>
        <taxon>Eukaryota</taxon>
        <taxon>Viridiplantae</taxon>
        <taxon>Streptophyta</taxon>
        <taxon>Embryophyta</taxon>
        <taxon>Tracheophyta</taxon>
        <taxon>Spermatophyta</taxon>
        <taxon>Magnoliopsida</taxon>
        <taxon>eudicotyledons</taxon>
        <taxon>Gunneridae</taxon>
        <taxon>Pentapetalae</taxon>
        <taxon>rosids</taxon>
        <taxon>fabids</taxon>
        <taxon>Fabales</taxon>
        <taxon>Fabaceae</taxon>
        <taxon>Papilionoideae</taxon>
        <taxon>50 kb inversion clade</taxon>
        <taxon>dalbergioids sensu lato</taxon>
        <taxon>Dalbergieae</taxon>
        <taxon>Pterocarpus clade</taxon>
        <taxon>Stylosanthes</taxon>
    </lineage>
</organism>
<gene>
    <name evidence="1" type="ORF">PIB30_052770</name>
</gene>
<proteinExistence type="predicted"/>
<dbReference type="Proteomes" id="UP001341840">
    <property type="component" value="Unassembled WGS sequence"/>
</dbReference>
<comment type="caution">
    <text evidence="1">The sequence shown here is derived from an EMBL/GenBank/DDBJ whole genome shotgun (WGS) entry which is preliminary data.</text>
</comment>
<evidence type="ECO:0000313" key="2">
    <source>
        <dbReference type="Proteomes" id="UP001341840"/>
    </source>
</evidence>